<name>A0A222FET9_9GAMM</name>
<gene>
    <name evidence="2" type="ORF">CHH28_00640</name>
</gene>
<protein>
    <submittedName>
        <fullName evidence="2">Uncharacterized protein</fullName>
    </submittedName>
</protein>
<evidence type="ECO:0000313" key="2">
    <source>
        <dbReference type="EMBL" id="ASP37280.1"/>
    </source>
</evidence>
<organism evidence="2 3">
    <name type="scientific">Bacterioplanes sanyensis</name>
    <dbReference type="NCBI Taxonomy" id="1249553"/>
    <lineage>
        <taxon>Bacteria</taxon>
        <taxon>Pseudomonadati</taxon>
        <taxon>Pseudomonadota</taxon>
        <taxon>Gammaproteobacteria</taxon>
        <taxon>Oceanospirillales</taxon>
        <taxon>Oceanospirillaceae</taxon>
        <taxon>Bacterioplanes</taxon>
    </lineage>
</organism>
<evidence type="ECO:0000256" key="1">
    <source>
        <dbReference type="SAM" id="SignalP"/>
    </source>
</evidence>
<dbReference type="OrthoDB" id="6310278at2"/>
<accession>A0A222FET9</accession>
<dbReference type="Proteomes" id="UP000202440">
    <property type="component" value="Chromosome"/>
</dbReference>
<dbReference type="EMBL" id="CP022530">
    <property type="protein sequence ID" value="ASP37280.1"/>
    <property type="molecule type" value="Genomic_DNA"/>
</dbReference>
<sequence>MRFLILAPLCLLLSLGAHADAAGLAAYQQQAKTLLFKLQQQKGDDIEAQAKQLVELSKPLLSDFRQQYPQCTEYLQALNDVADTLADLPLEEIESGYHADGKLPTLPTAECYHAKDLLVHPATVQAMARIGLQQADDWIDAAHEIEEVLEHFGQVQIAIGH</sequence>
<keyword evidence="1" id="KW-0732">Signal</keyword>
<evidence type="ECO:0000313" key="3">
    <source>
        <dbReference type="Proteomes" id="UP000202440"/>
    </source>
</evidence>
<dbReference type="RefSeq" id="WP_094058498.1">
    <property type="nucleotide sequence ID" value="NZ_CP022530.1"/>
</dbReference>
<reference evidence="2 3" key="1">
    <citation type="submission" date="2017-07" db="EMBL/GenBank/DDBJ databases">
        <title>Annotated genome sequence of Bacterioplanes sanyensis isolated from Red Sea.</title>
        <authorList>
            <person name="Rehman Z.U."/>
        </authorList>
    </citation>
    <scope>NUCLEOTIDE SEQUENCE [LARGE SCALE GENOMIC DNA]</scope>
    <source>
        <strain evidence="2 3">NV9</strain>
    </source>
</reference>
<dbReference type="AlphaFoldDB" id="A0A222FET9"/>
<keyword evidence="3" id="KW-1185">Reference proteome</keyword>
<proteinExistence type="predicted"/>
<feature type="chain" id="PRO_5013121281" evidence="1">
    <location>
        <begin position="20"/>
        <end position="161"/>
    </location>
</feature>
<dbReference type="KEGG" id="bsan:CHH28_00640"/>
<feature type="signal peptide" evidence="1">
    <location>
        <begin position="1"/>
        <end position="19"/>
    </location>
</feature>